<keyword evidence="3" id="KW-1185">Reference proteome</keyword>
<protein>
    <recommendedName>
        <fullName evidence="1">Reverse transcriptase domain-containing protein</fullName>
    </recommendedName>
</protein>
<dbReference type="Proteomes" id="UP001333110">
    <property type="component" value="Unassembled WGS sequence"/>
</dbReference>
<organism evidence="2 3">
    <name type="scientific">Mycteria americana</name>
    <name type="common">Wood stork</name>
    <dbReference type="NCBI Taxonomy" id="33587"/>
    <lineage>
        <taxon>Eukaryota</taxon>
        <taxon>Metazoa</taxon>
        <taxon>Chordata</taxon>
        <taxon>Craniata</taxon>
        <taxon>Vertebrata</taxon>
        <taxon>Euteleostomi</taxon>
        <taxon>Archelosauria</taxon>
        <taxon>Archosauria</taxon>
        <taxon>Dinosauria</taxon>
        <taxon>Saurischia</taxon>
        <taxon>Theropoda</taxon>
        <taxon>Coelurosauria</taxon>
        <taxon>Aves</taxon>
        <taxon>Neognathae</taxon>
        <taxon>Neoaves</taxon>
        <taxon>Aequornithes</taxon>
        <taxon>Ciconiiformes</taxon>
        <taxon>Ciconiidae</taxon>
        <taxon>Mycteria</taxon>
    </lineage>
</organism>
<proteinExistence type="predicted"/>
<dbReference type="AlphaFoldDB" id="A0AAN7RZ92"/>
<name>A0AAN7RZ92_MYCAM</name>
<evidence type="ECO:0000313" key="2">
    <source>
        <dbReference type="EMBL" id="KAK4822305.1"/>
    </source>
</evidence>
<evidence type="ECO:0000313" key="3">
    <source>
        <dbReference type="Proteomes" id="UP001333110"/>
    </source>
</evidence>
<dbReference type="EMBL" id="JAUNZN010000004">
    <property type="protein sequence ID" value="KAK4822305.1"/>
    <property type="molecule type" value="Genomic_DNA"/>
</dbReference>
<dbReference type="InterPro" id="IPR000477">
    <property type="entry name" value="RT_dom"/>
</dbReference>
<sequence length="151" mass="16561">MGKRESGETPCNPGPAASLSADYCFSSVPALPAQTELLGEGTVPQGSILGPILFTVFINDLDDGTEHSLSKLADDTKLGRAADRPEGSAAIQKDLDRLEKWGEKNLMEFNKGKSKVLQLGRNNPIHQYMLGANWLESTWQRRTWGSRRTTT</sequence>
<evidence type="ECO:0000259" key="1">
    <source>
        <dbReference type="PROSITE" id="PS50878"/>
    </source>
</evidence>
<reference evidence="2 3" key="1">
    <citation type="journal article" date="2023" name="J. Hered.">
        <title>Chromosome-level genome of the wood stork (Mycteria americana) provides insight into avian chromosome evolution.</title>
        <authorList>
            <person name="Flamio R. Jr."/>
            <person name="Ramstad K.M."/>
        </authorList>
    </citation>
    <scope>NUCLEOTIDE SEQUENCE [LARGE SCALE GENOMIC DNA]</scope>
    <source>
        <strain evidence="2">JAX WOST 10</strain>
    </source>
</reference>
<feature type="domain" description="Reverse transcriptase" evidence="1">
    <location>
        <begin position="1"/>
        <end position="139"/>
    </location>
</feature>
<dbReference type="Pfam" id="PF00078">
    <property type="entry name" value="RVT_1"/>
    <property type="match status" value="1"/>
</dbReference>
<comment type="caution">
    <text evidence="2">The sequence shown here is derived from an EMBL/GenBank/DDBJ whole genome shotgun (WGS) entry which is preliminary data.</text>
</comment>
<gene>
    <name evidence="2" type="ORF">QYF61_013004</name>
</gene>
<accession>A0AAN7RZ92</accession>
<dbReference type="PANTHER" id="PTHR33332">
    <property type="entry name" value="REVERSE TRANSCRIPTASE DOMAIN-CONTAINING PROTEIN"/>
    <property type="match status" value="1"/>
</dbReference>
<dbReference type="PROSITE" id="PS50878">
    <property type="entry name" value="RT_POL"/>
    <property type="match status" value="1"/>
</dbReference>